<dbReference type="InterPro" id="IPR012337">
    <property type="entry name" value="RNaseH-like_sf"/>
</dbReference>
<dbReference type="STRING" id="3775.A0A1Q3CIP5"/>
<dbReference type="EMBL" id="BDDD01002114">
    <property type="protein sequence ID" value="GAV80089.1"/>
    <property type="molecule type" value="Genomic_DNA"/>
</dbReference>
<sequence length="251" mass="29048">MEEDTSEDEKGLWKLYVDGSSCITGSGVGLVLTSPDGWTLEYDLRFGFKATNNEAEWEALITGLTIAKHLEVQKIEASSDSQLVVGLVNGEYEAREDCIAKYLAHVQSLKSAFQVFRVLKVPREENTRADQLSKLATTEELEKNQTVPVDYLDNPTISEMDVMDIELLQEPNWMTPFISWLRDRILPEEPEEVRRLVYRSNRYQFHEGILYKRSFYFPWLRCLKPPEAYYALREVHEGVCDNHTRGKTLCR</sequence>
<dbReference type="Gene3D" id="3.30.420.10">
    <property type="entry name" value="Ribonuclease H-like superfamily/Ribonuclease H"/>
    <property type="match status" value="1"/>
</dbReference>
<dbReference type="PANTHER" id="PTHR48475">
    <property type="entry name" value="RIBONUCLEASE H"/>
    <property type="match status" value="1"/>
</dbReference>
<dbReference type="AlphaFoldDB" id="A0A1Q3CIP5"/>
<evidence type="ECO:0000313" key="3">
    <source>
        <dbReference type="Proteomes" id="UP000187406"/>
    </source>
</evidence>
<dbReference type="InterPro" id="IPR002156">
    <property type="entry name" value="RNaseH_domain"/>
</dbReference>
<name>A0A1Q3CIP5_CEPFO</name>
<dbReference type="Pfam" id="PF13456">
    <property type="entry name" value="RVT_3"/>
    <property type="match status" value="1"/>
</dbReference>
<reference evidence="3" key="1">
    <citation type="submission" date="2016-04" db="EMBL/GenBank/DDBJ databases">
        <title>Cephalotus genome sequencing.</title>
        <authorList>
            <person name="Fukushima K."/>
            <person name="Hasebe M."/>
            <person name="Fang X."/>
        </authorList>
    </citation>
    <scope>NUCLEOTIDE SEQUENCE [LARGE SCALE GENOMIC DNA]</scope>
    <source>
        <strain evidence="3">cv. St1</strain>
    </source>
</reference>
<evidence type="ECO:0000259" key="1">
    <source>
        <dbReference type="PROSITE" id="PS50879"/>
    </source>
</evidence>
<protein>
    <submittedName>
        <fullName evidence="2">RVT_3 domain-containing protein</fullName>
    </submittedName>
</protein>
<dbReference type="PANTHER" id="PTHR48475:SF2">
    <property type="entry name" value="RIBONUCLEASE H"/>
    <property type="match status" value="1"/>
</dbReference>
<comment type="caution">
    <text evidence="2">The sequence shown here is derived from an EMBL/GenBank/DDBJ whole genome shotgun (WGS) entry which is preliminary data.</text>
</comment>
<dbReference type="PROSITE" id="PS50879">
    <property type="entry name" value="RNASE_H_1"/>
    <property type="match status" value="1"/>
</dbReference>
<keyword evidence="3" id="KW-1185">Reference proteome</keyword>
<dbReference type="SUPFAM" id="SSF53098">
    <property type="entry name" value="Ribonuclease H-like"/>
    <property type="match status" value="1"/>
</dbReference>
<dbReference type="OrthoDB" id="101614at2759"/>
<evidence type="ECO:0000313" key="2">
    <source>
        <dbReference type="EMBL" id="GAV80089.1"/>
    </source>
</evidence>
<dbReference type="InterPro" id="IPR036397">
    <property type="entry name" value="RNaseH_sf"/>
</dbReference>
<proteinExistence type="predicted"/>
<dbReference type="Proteomes" id="UP000187406">
    <property type="component" value="Unassembled WGS sequence"/>
</dbReference>
<feature type="domain" description="RNase H type-1" evidence="1">
    <location>
        <begin position="9"/>
        <end position="138"/>
    </location>
</feature>
<dbReference type="GO" id="GO:0003676">
    <property type="term" value="F:nucleic acid binding"/>
    <property type="evidence" value="ECO:0007669"/>
    <property type="project" value="InterPro"/>
</dbReference>
<dbReference type="GO" id="GO:0004523">
    <property type="term" value="F:RNA-DNA hybrid ribonuclease activity"/>
    <property type="evidence" value="ECO:0007669"/>
    <property type="project" value="InterPro"/>
</dbReference>
<gene>
    <name evidence="2" type="ORF">CFOL_v3_23551</name>
</gene>
<dbReference type="InParanoid" id="A0A1Q3CIP5"/>
<accession>A0A1Q3CIP5</accession>
<organism evidence="2 3">
    <name type="scientific">Cephalotus follicularis</name>
    <name type="common">Albany pitcher plant</name>
    <dbReference type="NCBI Taxonomy" id="3775"/>
    <lineage>
        <taxon>Eukaryota</taxon>
        <taxon>Viridiplantae</taxon>
        <taxon>Streptophyta</taxon>
        <taxon>Embryophyta</taxon>
        <taxon>Tracheophyta</taxon>
        <taxon>Spermatophyta</taxon>
        <taxon>Magnoliopsida</taxon>
        <taxon>eudicotyledons</taxon>
        <taxon>Gunneridae</taxon>
        <taxon>Pentapetalae</taxon>
        <taxon>rosids</taxon>
        <taxon>fabids</taxon>
        <taxon>Oxalidales</taxon>
        <taxon>Cephalotaceae</taxon>
        <taxon>Cephalotus</taxon>
    </lineage>
</organism>
<dbReference type="CDD" id="cd09279">
    <property type="entry name" value="RNase_HI_like"/>
    <property type="match status" value="1"/>
</dbReference>